<dbReference type="InterPro" id="IPR036052">
    <property type="entry name" value="TrpB-like_PALP_sf"/>
</dbReference>
<dbReference type="Gene3D" id="3.40.50.1100">
    <property type="match status" value="2"/>
</dbReference>
<proteinExistence type="predicted"/>
<dbReference type="SUPFAM" id="SSF53686">
    <property type="entry name" value="Tryptophan synthase beta subunit-like PLP-dependent enzymes"/>
    <property type="match status" value="1"/>
</dbReference>
<organism evidence="1">
    <name type="scientific">Candidatus Kentrum sp. LFY</name>
    <dbReference type="NCBI Taxonomy" id="2126342"/>
    <lineage>
        <taxon>Bacteria</taxon>
        <taxon>Pseudomonadati</taxon>
        <taxon>Pseudomonadota</taxon>
        <taxon>Gammaproteobacteria</taxon>
        <taxon>Candidatus Kentrum</taxon>
    </lineage>
</organism>
<accession>A0A450U6A5</accession>
<reference evidence="1" key="1">
    <citation type="submission" date="2019-02" db="EMBL/GenBank/DDBJ databases">
        <authorList>
            <person name="Gruber-Vodicka R. H."/>
            <person name="Seah K. B. B."/>
        </authorList>
    </citation>
    <scope>NUCLEOTIDE SEQUENCE</scope>
    <source>
        <strain evidence="1">BECK_M7</strain>
    </source>
</reference>
<sequence>MRVSFETKLKHLEKLGADFIGNTPFMEVSDDKREGAKIFAKIEWYNLVGGTIKDRGVYRYVESRPRRS</sequence>
<gene>
    <name evidence="1" type="ORF">BECKLFY1418B_GA0070995_100555</name>
</gene>
<dbReference type="EMBL" id="CAADFF010000005">
    <property type="protein sequence ID" value="VFJ87092.1"/>
    <property type="molecule type" value="Genomic_DNA"/>
</dbReference>
<protein>
    <submittedName>
        <fullName evidence="1">Pyridoxal-phosphate dependent enzyme</fullName>
    </submittedName>
</protein>
<dbReference type="AlphaFoldDB" id="A0A450U6A5"/>
<evidence type="ECO:0000313" key="1">
    <source>
        <dbReference type="EMBL" id="VFJ87092.1"/>
    </source>
</evidence>
<name>A0A450U6A5_9GAMM</name>